<evidence type="ECO:0008006" key="3">
    <source>
        <dbReference type="Google" id="ProtNLM"/>
    </source>
</evidence>
<gene>
    <name evidence="1" type="ORF">F130042H8_30510</name>
</gene>
<organism evidence="1 2">
    <name type="scientific">Enterocloster alcoholdehydrogenati</name>
    <dbReference type="NCBI Taxonomy" id="2547410"/>
    <lineage>
        <taxon>Bacteria</taxon>
        <taxon>Bacillati</taxon>
        <taxon>Bacillota</taxon>
        <taxon>Clostridia</taxon>
        <taxon>Lachnospirales</taxon>
        <taxon>Lachnospiraceae</taxon>
        <taxon>Enterocloster</taxon>
    </lineage>
</organism>
<sequence length="173" mass="19935">MPMEDFETNVYLTDPEYLECVADILSHPVFQSMDQYIQHGTTTCKIHCIQVSYMAYRLCRRLGGNWRSAARGGLLHDLFLYDWHTHARETGEHFHGFTHPRRAMENAVLYFNITEEEKNIILRHMWPLTPVPPATRAGYAVTMADKICGTRETAARAKDWILMSFMAQPAGRG</sequence>
<protein>
    <recommendedName>
        <fullName evidence="3">HD family phosphohydrolase</fullName>
    </recommendedName>
</protein>
<dbReference type="EMBL" id="BAABXL010000001">
    <property type="protein sequence ID" value="GAA6269991.1"/>
    <property type="molecule type" value="Genomic_DNA"/>
</dbReference>
<dbReference type="Proteomes" id="UP001600894">
    <property type="component" value="Unassembled WGS sequence"/>
</dbReference>
<evidence type="ECO:0000313" key="1">
    <source>
        <dbReference type="EMBL" id="GAA6269991.1"/>
    </source>
</evidence>
<accession>A0ABQ0B150</accession>
<evidence type="ECO:0000313" key="2">
    <source>
        <dbReference type="Proteomes" id="UP001600894"/>
    </source>
</evidence>
<dbReference type="InterPro" id="IPR003607">
    <property type="entry name" value="HD/PDEase_dom"/>
</dbReference>
<name>A0ABQ0B150_9FIRM</name>
<dbReference type="Gene3D" id="1.10.3210.10">
    <property type="entry name" value="Hypothetical protein af1432"/>
    <property type="match status" value="1"/>
</dbReference>
<proteinExistence type="predicted"/>
<comment type="caution">
    <text evidence="1">The sequence shown here is derived from an EMBL/GenBank/DDBJ whole genome shotgun (WGS) entry which is preliminary data.</text>
</comment>
<keyword evidence="2" id="KW-1185">Reference proteome</keyword>
<dbReference type="CDD" id="cd00077">
    <property type="entry name" value="HDc"/>
    <property type="match status" value="1"/>
</dbReference>
<reference evidence="1 2" key="1">
    <citation type="submission" date="2024-04" db="EMBL/GenBank/DDBJ databases">
        <title>Defined microbial consortia suppress multidrug-resistant proinflammatory Enterobacteriaceae via ecological control.</title>
        <authorList>
            <person name="Furuichi M."/>
            <person name="Kawaguchi T."/>
            <person name="Pust M."/>
            <person name="Yasuma K."/>
            <person name="Plichta D."/>
            <person name="Hasegawa N."/>
            <person name="Ohya T."/>
            <person name="Bhattarai S."/>
            <person name="Sasajima S."/>
            <person name="Aoto Y."/>
            <person name="Tuganbaev T."/>
            <person name="Yaginuma M."/>
            <person name="Ueda M."/>
            <person name="Okahashi N."/>
            <person name="Amafuji K."/>
            <person name="Kiridooshi Y."/>
            <person name="Sugita K."/>
            <person name="Strazar M."/>
            <person name="Skelly A."/>
            <person name="Suda W."/>
            <person name="Hattori M."/>
            <person name="Nakamoto N."/>
            <person name="Caballero S."/>
            <person name="Norman J."/>
            <person name="Olle B."/>
            <person name="Tanoue T."/>
            <person name="Arita M."/>
            <person name="Bucci V."/>
            <person name="Atarashi K."/>
            <person name="Xavier R."/>
            <person name="Honda K."/>
        </authorList>
    </citation>
    <scope>NUCLEOTIDE SEQUENCE [LARGE SCALE GENOMIC DNA]</scope>
    <source>
        <strain evidence="2">f13</strain>
    </source>
</reference>
<dbReference type="SUPFAM" id="SSF109604">
    <property type="entry name" value="HD-domain/PDEase-like"/>
    <property type="match status" value="1"/>
</dbReference>